<dbReference type="EMBL" id="JAQSIO010000003">
    <property type="protein sequence ID" value="MDD0815273.1"/>
    <property type="molecule type" value="Genomic_DNA"/>
</dbReference>
<dbReference type="RefSeq" id="WP_273926928.1">
    <property type="nucleotide sequence ID" value="NZ_JAQSIO010000003.1"/>
</dbReference>
<dbReference type="SUPFAM" id="SSF52743">
    <property type="entry name" value="Subtilisin-like"/>
    <property type="match status" value="1"/>
</dbReference>
<evidence type="ECO:0000313" key="1">
    <source>
        <dbReference type="EMBL" id="MDD0815273.1"/>
    </source>
</evidence>
<reference evidence="1 2" key="1">
    <citation type="submission" date="2023-02" db="EMBL/GenBank/DDBJ databases">
        <title>Bacterial whole genome sequence for Curvibacter sp. HBC28.</title>
        <authorList>
            <person name="Le V."/>
            <person name="Ko S.-R."/>
            <person name="Ahn C.-Y."/>
            <person name="Oh H.-M."/>
        </authorList>
    </citation>
    <scope>NUCLEOTIDE SEQUENCE [LARGE SCALE GENOMIC DNA]</scope>
    <source>
        <strain evidence="1 2">HBC28</strain>
    </source>
</reference>
<name>A0ABT5MFB6_9BURK</name>
<sequence>MAPPPSSTGAQPLAWSDLPQGVFTGLDWADPAVREGQDPYLMWAETVGLCTHSPSAHGRMAHRLSLLIELTPGCSAAQLQTAAGACLRIPELYTRSDGPLPAGLRFCTADASPAFFQRSQTDLKPLLVRYELALARTTPSGPAATPRRAFCDSEASSPSGLTGKVLGLIDGGLAFAHPRFRHPEAQGGGTRIAYFWSQDALPGQSAPPGLHYGSEITAAEIDTAVQASRQQGQDDEAQVYRQFGMGLDLDKRINHGTHVLDIAAGPRTVSASVAGLSPRLDWEPLAPPSWQAADDEASRCPVVAVQLDKATVQDTSGGSMRVHLLDGLMYILSCCDAQAEVVVNLSWGTLAGPHDGSSLLERAMDQLITLWAGSLTLVLPTSNAYQGRTHASAPVQPGQSLTLKWRSPPGDPTQNFLELWLPAAAAPGLSLSLKVPGRGELPPLQVEQAGAWQSADGQTLASLVFLKHSALGEFDSCALLALSPTFSLWAGVPTAPSGLWELTLHNTGAQAFTFDAYIERDDVLLGRRGGPSQSRFDDPDYAPDQLLDTLPLQVHPLVRRSGTFNSIATGEHVISVGGTRLQADPQHRWAPYSAPVDDPDRLRPARSARVVKTPRTLAPSDENPVLQGIRAAGTRGGATVRLVGTSAAAPQIARLALNRVRHKLV</sequence>
<gene>
    <name evidence="1" type="ORF">PSQ39_11580</name>
</gene>
<evidence type="ECO:0008006" key="3">
    <source>
        <dbReference type="Google" id="ProtNLM"/>
    </source>
</evidence>
<accession>A0ABT5MFB6</accession>
<proteinExistence type="predicted"/>
<dbReference type="InterPro" id="IPR036852">
    <property type="entry name" value="Peptidase_S8/S53_dom_sf"/>
</dbReference>
<keyword evidence="2" id="KW-1185">Reference proteome</keyword>
<protein>
    <recommendedName>
        <fullName evidence="3">Peptidase S8/S53 domain-containing protein</fullName>
    </recommendedName>
</protein>
<comment type="caution">
    <text evidence="1">The sequence shown here is derived from an EMBL/GenBank/DDBJ whole genome shotgun (WGS) entry which is preliminary data.</text>
</comment>
<dbReference type="Gene3D" id="3.40.50.200">
    <property type="entry name" value="Peptidase S8/S53 domain"/>
    <property type="match status" value="1"/>
</dbReference>
<evidence type="ECO:0000313" key="2">
    <source>
        <dbReference type="Proteomes" id="UP001528672"/>
    </source>
</evidence>
<organism evidence="1 2">
    <name type="scientific">Curvibacter microcysteis</name>
    <dbReference type="NCBI Taxonomy" id="3026419"/>
    <lineage>
        <taxon>Bacteria</taxon>
        <taxon>Pseudomonadati</taxon>
        <taxon>Pseudomonadota</taxon>
        <taxon>Betaproteobacteria</taxon>
        <taxon>Burkholderiales</taxon>
        <taxon>Comamonadaceae</taxon>
        <taxon>Curvibacter</taxon>
    </lineage>
</organism>
<dbReference type="Proteomes" id="UP001528672">
    <property type="component" value="Unassembled WGS sequence"/>
</dbReference>